<evidence type="ECO:0000313" key="2">
    <source>
        <dbReference type="EMBL" id="MBC6995200.1"/>
    </source>
</evidence>
<evidence type="ECO:0000313" key="4">
    <source>
        <dbReference type="Proteomes" id="UP000650081"/>
    </source>
</evidence>
<organism evidence="3 4">
    <name type="scientific">Neolewinella lacunae</name>
    <dbReference type="NCBI Taxonomy" id="1517758"/>
    <lineage>
        <taxon>Bacteria</taxon>
        <taxon>Pseudomonadati</taxon>
        <taxon>Bacteroidota</taxon>
        <taxon>Saprospiria</taxon>
        <taxon>Saprospirales</taxon>
        <taxon>Lewinellaceae</taxon>
        <taxon>Neolewinella</taxon>
    </lineage>
</organism>
<dbReference type="InterPro" id="IPR011250">
    <property type="entry name" value="OMP/PagP_B-barrel"/>
</dbReference>
<dbReference type="SUPFAM" id="SSF56925">
    <property type="entry name" value="OMPA-like"/>
    <property type="match status" value="1"/>
</dbReference>
<feature type="domain" description="Outer membrane protein beta-barrel" evidence="1">
    <location>
        <begin position="2"/>
        <end position="124"/>
    </location>
</feature>
<dbReference type="InterPro" id="IPR025665">
    <property type="entry name" value="Beta-barrel_OMP_2"/>
</dbReference>
<protein>
    <submittedName>
        <fullName evidence="3">PorT family protein</fullName>
    </submittedName>
</protein>
<dbReference type="AlphaFoldDB" id="A0A923PM64"/>
<evidence type="ECO:0000313" key="3">
    <source>
        <dbReference type="EMBL" id="MBC6995256.1"/>
    </source>
</evidence>
<dbReference type="EMBL" id="JACSIT010000121">
    <property type="protein sequence ID" value="MBC6995256.1"/>
    <property type="molecule type" value="Genomic_DNA"/>
</dbReference>
<reference evidence="3" key="1">
    <citation type="submission" date="2020-08" db="EMBL/GenBank/DDBJ databases">
        <title>Lewinella bacteria from marine environments.</title>
        <authorList>
            <person name="Zhong Y."/>
        </authorList>
    </citation>
    <scope>NUCLEOTIDE SEQUENCE</scope>
    <source>
        <strain evidence="3">KCTC 42187</strain>
    </source>
</reference>
<proteinExistence type="predicted"/>
<keyword evidence="4" id="KW-1185">Reference proteome</keyword>
<gene>
    <name evidence="2" type="ORF">H9S92_13560</name>
    <name evidence="3" type="ORF">H9S92_13840</name>
</gene>
<evidence type="ECO:0000259" key="1">
    <source>
        <dbReference type="Pfam" id="PF13568"/>
    </source>
</evidence>
<accession>A0A923PM64</accession>
<dbReference type="EMBL" id="JACSIT010000120">
    <property type="protein sequence ID" value="MBC6995200.1"/>
    <property type="molecule type" value="Genomic_DNA"/>
</dbReference>
<comment type="caution">
    <text evidence="3">The sequence shown here is derived from an EMBL/GenBank/DDBJ whole genome shotgun (WGS) entry which is preliminary data.</text>
</comment>
<dbReference type="Pfam" id="PF13568">
    <property type="entry name" value="OMP_b-brl_2"/>
    <property type="match status" value="1"/>
</dbReference>
<sequence length="158" mass="17381">MRTNVAFERKGSVLTSQTTDINGNPLGEITVNTNFNYLTLPILLRATFGKKFHYFINAGPYFGYLIKQNFVSQGDNFPVTTSDNTSLIKRFDTGISTGLGLSVPIKTAFAFSFEVRNNLGLYNVSAVPVANMGTIKTNSTNLLLGFTYKLGQRTSDTK</sequence>
<dbReference type="Proteomes" id="UP000650081">
    <property type="component" value="Unassembled WGS sequence"/>
</dbReference>
<name>A0A923PM64_9BACT</name>